<dbReference type="CDD" id="cd17536">
    <property type="entry name" value="REC_YesN-like"/>
    <property type="match status" value="1"/>
</dbReference>
<dbReference type="InterPro" id="IPR018062">
    <property type="entry name" value="HTH_AraC-typ_CS"/>
</dbReference>
<dbReference type="SUPFAM" id="SSF52172">
    <property type="entry name" value="CheY-like"/>
    <property type="match status" value="1"/>
</dbReference>
<evidence type="ECO:0000313" key="7">
    <source>
        <dbReference type="EMBL" id="TSB46609.1"/>
    </source>
</evidence>
<organism evidence="7 8">
    <name type="scientific">Alkalicoccobacillus porphyridii</name>
    <dbReference type="NCBI Taxonomy" id="2597270"/>
    <lineage>
        <taxon>Bacteria</taxon>
        <taxon>Bacillati</taxon>
        <taxon>Bacillota</taxon>
        <taxon>Bacilli</taxon>
        <taxon>Bacillales</taxon>
        <taxon>Bacillaceae</taxon>
        <taxon>Alkalicoccobacillus</taxon>
    </lineage>
</organism>
<proteinExistence type="predicted"/>
<keyword evidence="8" id="KW-1185">Reference proteome</keyword>
<dbReference type="SMART" id="SM00448">
    <property type="entry name" value="REC"/>
    <property type="match status" value="1"/>
</dbReference>
<keyword evidence="4" id="KW-0597">Phosphoprotein</keyword>
<evidence type="ECO:0000259" key="6">
    <source>
        <dbReference type="PROSITE" id="PS50110"/>
    </source>
</evidence>
<gene>
    <name evidence="7" type="ORF">FN960_09635</name>
</gene>
<dbReference type="Gene3D" id="3.40.50.2300">
    <property type="match status" value="1"/>
</dbReference>
<keyword evidence="2" id="KW-0238">DNA-binding</keyword>
<feature type="domain" description="Response regulatory" evidence="6">
    <location>
        <begin position="3"/>
        <end position="119"/>
    </location>
</feature>
<dbReference type="Pfam" id="PF12833">
    <property type="entry name" value="HTH_18"/>
    <property type="match status" value="1"/>
</dbReference>
<dbReference type="PROSITE" id="PS50110">
    <property type="entry name" value="RESPONSE_REGULATORY"/>
    <property type="match status" value="1"/>
</dbReference>
<dbReference type="InterPro" id="IPR009057">
    <property type="entry name" value="Homeodomain-like_sf"/>
</dbReference>
<dbReference type="PROSITE" id="PS01124">
    <property type="entry name" value="HTH_ARAC_FAMILY_2"/>
    <property type="match status" value="1"/>
</dbReference>
<dbReference type="PANTHER" id="PTHR43280">
    <property type="entry name" value="ARAC-FAMILY TRANSCRIPTIONAL REGULATOR"/>
    <property type="match status" value="1"/>
</dbReference>
<sequence length="399" mass="45973">MYTLLLVDDEEATLLGLSAIAWDKLNISTILLASSVTEALTQLESNSVHVVITDIRMPGQTGIDLLIEMERRGHVAKGLLLSGYAEFEYAKQAIHAHAVDYLLKPCSDEEVLNAVERAIEAVQEDERIRAEKLNMVTHLGKKPLMVGELLLQKWLTSYHTVDMIQKQIEEYQLPFRSDAPSIWIGIYSEKLNDKMMIESEVLTMFSSISFPMLISDKPDFLYILLVSKESTPEDWIHTVLTKLIPQFKQHITVKLHAAFFLEVSNPFLFWPHVKHELDDLHQTIHASKQFGNKPAAEILVDRAKQYVNNHLDIFPTLQSAADYLHVHSAYLSKVYKEVSGENFTEYTHRLKMEHAVHLLVHTNQRILQIAEQLGYNDSSYFIKVFKKYFNKTPHEFRNR</sequence>
<comment type="caution">
    <text evidence="7">The sequence shown here is derived from an EMBL/GenBank/DDBJ whole genome shotgun (WGS) entry which is preliminary data.</text>
</comment>
<dbReference type="SMART" id="SM00342">
    <property type="entry name" value="HTH_ARAC"/>
    <property type="match status" value="1"/>
</dbReference>
<evidence type="ECO:0000256" key="4">
    <source>
        <dbReference type="PROSITE-ProRule" id="PRU00169"/>
    </source>
</evidence>
<dbReference type="GO" id="GO:0003700">
    <property type="term" value="F:DNA-binding transcription factor activity"/>
    <property type="evidence" value="ECO:0007669"/>
    <property type="project" value="InterPro"/>
</dbReference>
<evidence type="ECO:0000256" key="2">
    <source>
        <dbReference type="ARBA" id="ARBA00023125"/>
    </source>
</evidence>
<dbReference type="InterPro" id="IPR018060">
    <property type="entry name" value="HTH_AraC"/>
</dbReference>
<evidence type="ECO:0000256" key="3">
    <source>
        <dbReference type="ARBA" id="ARBA00023163"/>
    </source>
</evidence>
<reference evidence="7 8" key="1">
    <citation type="submission" date="2019-07" db="EMBL/GenBank/DDBJ databases">
        <authorList>
            <person name="Park Y.J."/>
            <person name="Jeong S.E."/>
            <person name="Jung H.S."/>
        </authorList>
    </citation>
    <scope>NUCLEOTIDE SEQUENCE [LARGE SCALE GENOMIC DNA]</scope>
    <source>
        <strain evidence="8">P16(2019)</strain>
    </source>
</reference>
<dbReference type="InterPro" id="IPR011006">
    <property type="entry name" value="CheY-like_superfamily"/>
</dbReference>
<dbReference type="GO" id="GO:0043565">
    <property type="term" value="F:sequence-specific DNA binding"/>
    <property type="evidence" value="ECO:0007669"/>
    <property type="project" value="InterPro"/>
</dbReference>
<feature type="domain" description="HTH araC/xylS-type" evidence="5">
    <location>
        <begin position="301"/>
        <end position="399"/>
    </location>
</feature>
<dbReference type="PANTHER" id="PTHR43280:SF28">
    <property type="entry name" value="HTH-TYPE TRANSCRIPTIONAL ACTIVATOR RHAS"/>
    <property type="match status" value="1"/>
</dbReference>
<dbReference type="Gene3D" id="1.10.10.60">
    <property type="entry name" value="Homeodomain-like"/>
    <property type="match status" value="2"/>
</dbReference>
<dbReference type="PRINTS" id="PR00032">
    <property type="entry name" value="HTHARAC"/>
</dbReference>
<dbReference type="InterPro" id="IPR020449">
    <property type="entry name" value="Tscrpt_reg_AraC-type_HTH"/>
</dbReference>
<feature type="modified residue" description="4-aspartylphosphate" evidence="4">
    <location>
        <position position="54"/>
    </location>
</feature>
<dbReference type="OrthoDB" id="342399at2"/>
<dbReference type="PROSITE" id="PS00041">
    <property type="entry name" value="HTH_ARAC_FAMILY_1"/>
    <property type="match status" value="1"/>
</dbReference>
<evidence type="ECO:0000259" key="5">
    <source>
        <dbReference type="PROSITE" id="PS01124"/>
    </source>
</evidence>
<dbReference type="GO" id="GO:0000160">
    <property type="term" value="P:phosphorelay signal transduction system"/>
    <property type="evidence" value="ECO:0007669"/>
    <property type="project" value="InterPro"/>
</dbReference>
<protein>
    <submittedName>
        <fullName evidence="7">Response regulator</fullName>
    </submittedName>
</protein>
<evidence type="ECO:0000313" key="8">
    <source>
        <dbReference type="Proteomes" id="UP000318521"/>
    </source>
</evidence>
<dbReference type="SUPFAM" id="SSF46689">
    <property type="entry name" value="Homeodomain-like"/>
    <property type="match status" value="1"/>
</dbReference>
<dbReference type="InterPro" id="IPR001789">
    <property type="entry name" value="Sig_transdc_resp-reg_receiver"/>
</dbReference>
<dbReference type="RefSeq" id="WP_143848504.1">
    <property type="nucleotide sequence ID" value="NZ_VLXZ01000005.1"/>
</dbReference>
<dbReference type="AlphaFoldDB" id="A0A553ZYT7"/>
<keyword evidence="1" id="KW-0805">Transcription regulation</keyword>
<dbReference type="Pfam" id="PF00072">
    <property type="entry name" value="Response_reg"/>
    <property type="match status" value="1"/>
</dbReference>
<dbReference type="EMBL" id="VLXZ01000005">
    <property type="protein sequence ID" value="TSB46609.1"/>
    <property type="molecule type" value="Genomic_DNA"/>
</dbReference>
<accession>A0A553ZYT7</accession>
<name>A0A553ZYT7_9BACI</name>
<keyword evidence="3" id="KW-0804">Transcription</keyword>
<dbReference type="Proteomes" id="UP000318521">
    <property type="component" value="Unassembled WGS sequence"/>
</dbReference>
<evidence type="ECO:0000256" key="1">
    <source>
        <dbReference type="ARBA" id="ARBA00023015"/>
    </source>
</evidence>